<evidence type="ECO:0000313" key="9">
    <source>
        <dbReference type="Proteomes" id="UP001217417"/>
    </source>
</evidence>
<dbReference type="PROSITE" id="PS50048">
    <property type="entry name" value="ZN2_CY6_FUNGAL_2"/>
    <property type="match status" value="1"/>
</dbReference>
<sequence length="426" mass="47897">MSKARRKVNRSAPPRKKACQQCTEAKARCGLEKPDCFRCKSRGVPCVYGSPSANMSRTVLTSNAGHQDGNNGRLDLGFGQPVNGVGTPSQSSASSLLQTSASLEPTSTEPQKDTSPSSEYEPSVDNKLDFAALDLCSTTDSSQIRNRWMESFLPSPSQRPKILQEYTVQYLSCVLRTYPKCMLRPSGLPPIIHPLQFAGDQVMPLPLANCYSLVRLWYGRASGSESIVTTTVKQEMERLLQEYQSYDQMELLAAFQAYLIYALMAYFSPVQGYCLVDHTTLVSLQELAWRISLTGLVCTAELSHSRPKWESWIVASAKRRTLYAMYLFHNVFNSICQLPNYVAEELHDLPVPASKALWEARTRKAWEREYDCHLSTWQGNELCISELWRSPDTGSSERQDRIDQWMQGVDEFGMALFAITAHIHGC</sequence>
<feature type="domain" description="Zn(2)-C6 fungal-type" evidence="7">
    <location>
        <begin position="18"/>
        <end position="48"/>
    </location>
</feature>
<dbReference type="RefSeq" id="XP_056043698.1">
    <property type="nucleotide sequence ID" value="XM_056183902.1"/>
</dbReference>
<protein>
    <recommendedName>
        <fullName evidence="7">Zn(2)-C6 fungal-type domain-containing protein</fullName>
    </recommendedName>
</protein>
<dbReference type="Pfam" id="PF00172">
    <property type="entry name" value="Zn_clus"/>
    <property type="match status" value="1"/>
</dbReference>
<evidence type="ECO:0000256" key="6">
    <source>
        <dbReference type="SAM" id="MobiDB-lite"/>
    </source>
</evidence>
<dbReference type="PRINTS" id="PR00755">
    <property type="entry name" value="AFLATOXINBRP"/>
</dbReference>
<evidence type="ECO:0000256" key="4">
    <source>
        <dbReference type="ARBA" id="ARBA00023163"/>
    </source>
</evidence>
<evidence type="ECO:0000259" key="7">
    <source>
        <dbReference type="PROSITE" id="PS50048"/>
    </source>
</evidence>
<comment type="caution">
    <text evidence="8">The sequence shown here is derived from an EMBL/GenBank/DDBJ whole genome shotgun (WGS) entry which is preliminary data.</text>
</comment>
<evidence type="ECO:0000256" key="1">
    <source>
        <dbReference type="ARBA" id="ARBA00022723"/>
    </source>
</evidence>
<dbReference type="Gene3D" id="4.10.240.10">
    <property type="entry name" value="Zn(2)-C6 fungal-type DNA-binding domain"/>
    <property type="match status" value="1"/>
</dbReference>
<feature type="compositionally biased region" description="Polar residues" evidence="6">
    <location>
        <begin position="104"/>
        <end position="120"/>
    </location>
</feature>
<dbReference type="InterPro" id="IPR001138">
    <property type="entry name" value="Zn2Cys6_DnaBD"/>
</dbReference>
<evidence type="ECO:0000256" key="3">
    <source>
        <dbReference type="ARBA" id="ARBA00023015"/>
    </source>
</evidence>
<dbReference type="AlphaFoldDB" id="A0AAD7QS02"/>
<dbReference type="PROSITE" id="PS00463">
    <property type="entry name" value="ZN2_CY6_FUNGAL_1"/>
    <property type="match status" value="1"/>
</dbReference>
<organism evidence="8 9">
    <name type="scientific">Lipomyces tetrasporus</name>
    <dbReference type="NCBI Taxonomy" id="54092"/>
    <lineage>
        <taxon>Eukaryota</taxon>
        <taxon>Fungi</taxon>
        <taxon>Dikarya</taxon>
        <taxon>Ascomycota</taxon>
        <taxon>Saccharomycotina</taxon>
        <taxon>Lipomycetes</taxon>
        <taxon>Lipomycetales</taxon>
        <taxon>Lipomycetaceae</taxon>
        <taxon>Lipomyces</taxon>
    </lineage>
</organism>
<gene>
    <name evidence="8" type="ORF">POJ06DRAFT_100250</name>
</gene>
<dbReference type="PANTHER" id="PTHR47660:SF3">
    <property type="entry name" value="FINGER DOMAIN PROTEIN, PUTATIVE (AFU_ORTHOLOGUE AFUA_4G03310)-RELATED"/>
    <property type="match status" value="1"/>
</dbReference>
<dbReference type="PANTHER" id="PTHR47660">
    <property type="entry name" value="TRANSCRIPTION FACTOR WITH C2H2 AND ZN(2)-CYS(6) DNA BINDING DOMAIN (EUROFUNG)-RELATED-RELATED"/>
    <property type="match status" value="1"/>
</dbReference>
<dbReference type="Proteomes" id="UP001217417">
    <property type="component" value="Unassembled WGS sequence"/>
</dbReference>
<keyword evidence="9" id="KW-1185">Reference proteome</keyword>
<dbReference type="EMBL" id="JARPMG010000005">
    <property type="protein sequence ID" value="KAJ8100248.1"/>
    <property type="molecule type" value="Genomic_DNA"/>
</dbReference>
<dbReference type="GeneID" id="80879068"/>
<feature type="region of interest" description="Disordered" evidence="6">
    <location>
        <begin position="61"/>
        <end position="123"/>
    </location>
</feature>
<proteinExistence type="predicted"/>
<keyword evidence="5" id="KW-0539">Nucleus</keyword>
<evidence type="ECO:0000256" key="2">
    <source>
        <dbReference type="ARBA" id="ARBA00022833"/>
    </source>
</evidence>
<keyword evidence="3" id="KW-0805">Transcription regulation</keyword>
<name>A0AAD7QS02_9ASCO</name>
<feature type="compositionally biased region" description="Polar residues" evidence="6">
    <location>
        <begin position="61"/>
        <end position="70"/>
    </location>
</feature>
<keyword evidence="1" id="KW-0479">Metal-binding</keyword>
<evidence type="ECO:0000313" key="8">
    <source>
        <dbReference type="EMBL" id="KAJ8100248.1"/>
    </source>
</evidence>
<reference evidence="8" key="1">
    <citation type="submission" date="2023-03" db="EMBL/GenBank/DDBJ databases">
        <title>Near-Complete genome sequence of Lipomyces tetrasporous NRRL Y-64009, an oleaginous yeast capable of growing on lignocellulosic hydrolysates.</title>
        <authorList>
            <consortium name="Lawrence Berkeley National Laboratory"/>
            <person name="Jagtap S.S."/>
            <person name="Liu J.-J."/>
            <person name="Walukiewicz H.E."/>
            <person name="Pangilinan J."/>
            <person name="Lipzen A."/>
            <person name="Ahrendt S."/>
            <person name="Koriabine M."/>
            <person name="Cobaugh K."/>
            <person name="Salamov A."/>
            <person name="Yoshinaga Y."/>
            <person name="Ng V."/>
            <person name="Daum C."/>
            <person name="Grigoriev I.V."/>
            <person name="Slininger P.J."/>
            <person name="Dien B.S."/>
            <person name="Jin Y.-S."/>
            <person name="Rao C.V."/>
        </authorList>
    </citation>
    <scope>NUCLEOTIDE SEQUENCE</scope>
    <source>
        <strain evidence="8">NRRL Y-64009</strain>
    </source>
</reference>
<dbReference type="GO" id="GO:0008270">
    <property type="term" value="F:zinc ion binding"/>
    <property type="evidence" value="ECO:0007669"/>
    <property type="project" value="InterPro"/>
</dbReference>
<evidence type="ECO:0000256" key="5">
    <source>
        <dbReference type="ARBA" id="ARBA00023242"/>
    </source>
</evidence>
<keyword evidence="2" id="KW-0862">Zinc</keyword>
<accession>A0AAD7QS02</accession>
<dbReference type="SUPFAM" id="SSF57701">
    <property type="entry name" value="Zn2/Cys6 DNA-binding domain"/>
    <property type="match status" value="1"/>
</dbReference>
<dbReference type="CDD" id="cd00067">
    <property type="entry name" value="GAL4"/>
    <property type="match status" value="1"/>
</dbReference>
<feature type="compositionally biased region" description="Low complexity" evidence="6">
    <location>
        <begin position="89"/>
        <end position="103"/>
    </location>
</feature>
<dbReference type="InterPro" id="IPR036864">
    <property type="entry name" value="Zn2-C6_fun-type_DNA-bd_sf"/>
</dbReference>
<dbReference type="SMART" id="SM00066">
    <property type="entry name" value="GAL4"/>
    <property type="match status" value="1"/>
</dbReference>
<keyword evidence="4" id="KW-0804">Transcription</keyword>
<dbReference type="GO" id="GO:0000981">
    <property type="term" value="F:DNA-binding transcription factor activity, RNA polymerase II-specific"/>
    <property type="evidence" value="ECO:0007669"/>
    <property type="project" value="InterPro"/>
</dbReference>